<feature type="transmembrane region" description="Helical" evidence="2">
    <location>
        <begin position="533"/>
        <end position="554"/>
    </location>
</feature>
<dbReference type="HOGENOM" id="CLU_018716_2_0_9"/>
<sequence length="559" mass="61497">MSNEKKDLEKQQDTKPAKESKQDAPKDAKPEQAKKPKNRKKLKYGALATGITAVFIAAVVLVNVVVSVVMDRYPLKVDLTSSKLYEISQDSIDYVKNLSKDVKILVLAEESYFTTNNYMKIVPETLDKYRQNSNGHISVEFYNMVNHPEITSEYKQYYSGEFQEGDVIVACGDRVKVLDFGDIIQTEQTPDYTTYTYKTSYTFVGEQSLTSAIMSVTDANPKKVAFVQTAGTNSIYADTNKYSVAALHDLLDKNGYDITDVDLLNDNILPADYDLVVLPAPYNDLTEAMVTKLSDFLYNEGGLNKDMFYIADVKQGNTPNLDAFLAEWGVSVGDAIVYEGNSSQAQYVSTALGTLTAPNVVMAESDYGAQLSNTSRPIVAPLARPIRLLFESNTDRQTLALLQTSETAFLYPLNTKQDTASDSTDVPAASQEAASTTATSFDIENAEKGVQNLMTITTKSNAVNEDVNSSQLMVMSSCSMLDYYVAQSASYNNAEYVVSAINVMVGKENGIVIANKALEQTNITITEGQLSGLRTLVIVVIPLIVVVIGLVVFVRRRNR</sequence>
<dbReference type="KEGG" id="rch:RUM_04450"/>
<dbReference type="OrthoDB" id="1863469at2"/>
<evidence type="ECO:0000313" key="4">
    <source>
        <dbReference type="EMBL" id="CBL16676.1"/>
    </source>
</evidence>
<keyword evidence="2" id="KW-0812">Transmembrane</keyword>
<organism evidence="4 5">
    <name type="scientific">Ruminococcus champanellensis (strain DSM 18848 / JCM 17042 / KCTC 15320 / 18P13)</name>
    <dbReference type="NCBI Taxonomy" id="213810"/>
    <lineage>
        <taxon>Bacteria</taxon>
        <taxon>Bacillati</taxon>
        <taxon>Bacillota</taxon>
        <taxon>Clostridia</taxon>
        <taxon>Eubacteriales</taxon>
        <taxon>Oscillospiraceae</taxon>
        <taxon>Ruminococcus</taxon>
    </lineage>
</organism>
<name>D4LAN1_RUMC1</name>
<dbReference type="AlphaFoldDB" id="D4LAN1"/>
<gene>
    <name evidence="4" type="ordered locus">RUM_04450</name>
</gene>
<dbReference type="InterPro" id="IPR055396">
    <property type="entry name" value="DUF7088"/>
</dbReference>
<dbReference type="Pfam" id="PF23357">
    <property type="entry name" value="DUF7088"/>
    <property type="match status" value="1"/>
</dbReference>
<keyword evidence="5" id="KW-1185">Reference proteome</keyword>
<feature type="region of interest" description="Disordered" evidence="1">
    <location>
        <begin position="418"/>
        <end position="438"/>
    </location>
</feature>
<dbReference type="PATRIC" id="fig|213810.4.peg.355"/>
<evidence type="ECO:0000256" key="2">
    <source>
        <dbReference type="SAM" id="Phobius"/>
    </source>
</evidence>
<feature type="domain" description="DUF7088" evidence="3">
    <location>
        <begin position="82"/>
        <end position="170"/>
    </location>
</feature>
<accession>D4LAN1</accession>
<proteinExistence type="predicted"/>
<reference evidence="4" key="1">
    <citation type="submission" date="2010-03" db="EMBL/GenBank/DDBJ databases">
        <title>The genome sequence of Ruminococcus sp. 18P13.</title>
        <authorList>
            <consortium name="metaHIT consortium -- http://www.metahit.eu/"/>
            <person name="Pajon A."/>
            <person name="Turner K."/>
            <person name="Parkhill J."/>
            <person name="Bernalier A."/>
        </authorList>
    </citation>
    <scope>NUCLEOTIDE SEQUENCE [LARGE SCALE GENOMIC DNA]</scope>
    <source>
        <strain evidence="4">Type strain: 18P13</strain>
    </source>
</reference>
<feature type="compositionally biased region" description="Basic and acidic residues" evidence="1">
    <location>
        <begin position="1"/>
        <end position="34"/>
    </location>
</feature>
<dbReference type="Proteomes" id="UP000007054">
    <property type="component" value="Chromosome"/>
</dbReference>
<evidence type="ECO:0000256" key="1">
    <source>
        <dbReference type="SAM" id="MobiDB-lite"/>
    </source>
</evidence>
<dbReference type="EMBL" id="FP929052">
    <property type="protein sequence ID" value="CBL16676.1"/>
    <property type="molecule type" value="Genomic_DNA"/>
</dbReference>
<evidence type="ECO:0000259" key="3">
    <source>
        <dbReference type="Pfam" id="PF23357"/>
    </source>
</evidence>
<reference evidence="4" key="2">
    <citation type="submission" date="2010-03" db="EMBL/GenBank/DDBJ databases">
        <authorList>
            <person name="Pajon A."/>
        </authorList>
    </citation>
    <scope>NUCLEOTIDE SEQUENCE</scope>
    <source>
        <strain evidence="4">Type strain: 18P13</strain>
    </source>
</reference>
<keyword evidence="2" id="KW-1133">Transmembrane helix</keyword>
<dbReference type="RefSeq" id="WP_015557583.1">
    <property type="nucleotide sequence ID" value="NC_021039.1"/>
</dbReference>
<dbReference type="GeneID" id="83155275"/>
<feature type="compositionally biased region" description="Low complexity" evidence="1">
    <location>
        <begin position="428"/>
        <end position="438"/>
    </location>
</feature>
<feature type="region of interest" description="Disordered" evidence="1">
    <location>
        <begin position="1"/>
        <end position="39"/>
    </location>
</feature>
<dbReference type="BioCyc" id="RCHA213810:RUM_RS02160-MONOMER"/>
<keyword evidence="2" id="KW-0472">Membrane</keyword>
<protein>
    <submittedName>
        <fullName evidence="4">ABC-type uncharacterized transport system</fullName>
    </submittedName>
</protein>
<evidence type="ECO:0000313" key="5">
    <source>
        <dbReference type="Proteomes" id="UP000007054"/>
    </source>
</evidence>
<feature type="transmembrane region" description="Helical" evidence="2">
    <location>
        <begin position="44"/>
        <end position="70"/>
    </location>
</feature>
<dbReference type="STRING" id="213810.RUM_04450"/>